<evidence type="ECO:0008006" key="4">
    <source>
        <dbReference type="Google" id="ProtNLM"/>
    </source>
</evidence>
<feature type="region of interest" description="Disordered" evidence="1">
    <location>
        <begin position="22"/>
        <end position="73"/>
    </location>
</feature>
<dbReference type="Gramene" id="Bo2g138530.1">
    <property type="protein sequence ID" value="Bo2g138530.1"/>
    <property type="gene ID" value="Bo2g138530"/>
</dbReference>
<reference evidence="2 3" key="1">
    <citation type="journal article" date="2014" name="Genome Biol.">
        <title>Transcriptome and methylome profiling reveals relics of genome dominance in the mesopolyploid Brassica oleracea.</title>
        <authorList>
            <person name="Parkin I.A."/>
            <person name="Koh C."/>
            <person name="Tang H."/>
            <person name="Robinson S.J."/>
            <person name="Kagale S."/>
            <person name="Clarke W.E."/>
            <person name="Town C.D."/>
            <person name="Nixon J."/>
            <person name="Krishnakumar V."/>
            <person name="Bidwell S.L."/>
            <person name="Denoeud F."/>
            <person name="Belcram H."/>
            <person name="Links M.G."/>
            <person name="Just J."/>
            <person name="Clarke C."/>
            <person name="Bender T."/>
            <person name="Huebert T."/>
            <person name="Mason A.S."/>
            <person name="Pires J.C."/>
            <person name="Barker G."/>
            <person name="Moore J."/>
            <person name="Walley P.G."/>
            <person name="Manoli S."/>
            <person name="Batley J."/>
            <person name="Edwards D."/>
            <person name="Nelson M.N."/>
            <person name="Wang X."/>
            <person name="Paterson A.H."/>
            <person name="King G."/>
            <person name="Bancroft I."/>
            <person name="Chalhoub B."/>
            <person name="Sharpe A.G."/>
        </authorList>
    </citation>
    <scope>NUCLEOTIDE SEQUENCE</scope>
    <source>
        <strain evidence="2 3">cv. TO1000</strain>
    </source>
</reference>
<keyword evidence="3" id="KW-1185">Reference proteome</keyword>
<name>A0A0D3AVV5_BRAOL</name>
<evidence type="ECO:0000256" key="1">
    <source>
        <dbReference type="SAM" id="MobiDB-lite"/>
    </source>
</evidence>
<reference evidence="2" key="2">
    <citation type="submission" date="2015-03" db="UniProtKB">
        <authorList>
            <consortium name="EnsemblPlants"/>
        </authorList>
    </citation>
    <scope>IDENTIFICATION</scope>
</reference>
<proteinExistence type="predicted"/>
<evidence type="ECO:0000313" key="3">
    <source>
        <dbReference type="Proteomes" id="UP000032141"/>
    </source>
</evidence>
<dbReference type="Proteomes" id="UP000032141">
    <property type="component" value="Chromosome C2"/>
</dbReference>
<dbReference type="EnsemblPlants" id="Bo2g138530.1">
    <property type="protein sequence ID" value="Bo2g138530.1"/>
    <property type="gene ID" value="Bo2g138530"/>
</dbReference>
<sequence length="315" mass="36077">MMAPNREGLVIASTVGRRSMISFANSVEPMNPQGERRHQAEDGGDSSTSQADSKKRPPGVKASKASGKKTFDPDKQVEEFERIWKIKQKEIDAKEHMSKMSLLDSLIGKKELLLDFSFHRMLLFCLIKFFLVSREWRVGQEQEKVESGEADKTTRECSIVSRDLFCFVLSCSCCAFGHRTWPKAVLFSQRQEAARKDVERAFGVLQARFAIVKNPALCWDKVKIGKIMRACIILHNMIVENERDDYPQYDVSDFQQGEGSRSSHVDLTYSTDIPTNIANQMGVRTRIRDRQAHQQLKGDLVEHIWRKFGRDQDTN</sequence>
<protein>
    <recommendedName>
        <fullName evidence="4">DDE Tnp4 domain-containing protein</fullName>
    </recommendedName>
</protein>
<evidence type="ECO:0000313" key="2">
    <source>
        <dbReference type="EnsemblPlants" id="Bo2g138530.1"/>
    </source>
</evidence>
<organism evidence="2 3">
    <name type="scientific">Brassica oleracea var. oleracea</name>
    <dbReference type="NCBI Taxonomy" id="109376"/>
    <lineage>
        <taxon>Eukaryota</taxon>
        <taxon>Viridiplantae</taxon>
        <taxon>Streptophyta</taxon>
        <taxon>Embryophyta</taxon>
        <taxon>Tracheophyta</taxon>
        <taxon>Spermatophyta</taxon>
        <taxon>Magnoliopsida</taxon>
        <taxon>eudicotyledons</taxon>
        <taxon>Gunneridae</taxon>
        <taxon>Pentapetalae</taxon>
        <taxon>rosids</taxon>
        <taxon>malvids</taxon>
        <taxon>Brassicales</taxon>
        <taxon>Brassicaceae</taxon>
        <taxon>Brassiceae</taxon>
        <taxon>Brassica</taxon>
    </lineage>
</organism>
<dbReference type="PANTHER" id="PTHR47150:SF5">
    <property type="entry name" value="OS07G0546750 PROTEIN"/>
    <property type="match status" value="1"/>
</dbReference>
<dbReference type="Pfam" id="PF04827">
    <property type="entry name" value="Plant_tran"/>
    <property type="match status" value="1"/>
</dbReference>
<dbReference type="PANTHER" id="PTHR47150">
    <property type="entry name" value="OS12G0169200 PROTEIN"/>
    <property type="match status" value="1"/>
</dbReference>
<dbReference type="InterPro" id="IPR006912">
    <property type="entry name" value="Harbinger_derived_prot"/>
</dbReference>
<dbReference type="AlphaFoldDB" id="A0A0D3AVV5"/>
<accession>A0A0D3AVV5</accession>
<dbReference type="HOGENOM" id="CLU_012390_5_3_1"/>
<dbReference type="STRING" id="109376.A0A0D3AVV5"/>